<dbReference type="PANTHER" id="PTHR36222:SF1">
    <property type="entry name" value="SERINE PROTEASE INHIBITOR RV3364C"/>
    <property type="match status" value="1"/>
</dbReference>
<evidence type="ECO:0000259" key="1">
    <source>
        <dbReference type="SMART" id="SM00960"/>
    </source>
</evidence>
<dbReference type="InterPro" id="IPR053141">
    <property type="entry name" value="Mycobact_SerProt_Inhib_Rv3364c"/>
</dbReference>
<protein>
    <submittedName>
        <fullName evidence="2">Roadblock/LC7 domain-containing protein</fullName>
    </submittedName>
</protein>
<proteinExistence type="predicted"/>
<reference evidence="2" key="1">
    <citation type="submission" date="2022-10" db="EMBL/GenBank/DDBJ databases">
        <title>The complete genomes of actinobacterial strains from the NBC collection.</title>
        <authorList>
            <person name="Joergensen T.S."/>
            <person name="Alvarez Arevalo M."/>
            <person name="Sterndorff E.B."/>
            <person name="Faurdal D."/>
            <person name="Vuksanovic O."/>
            <person name="Mourched A.-S."/>
            <person name="Charusanti P."/>
            <person name="Shaw S."/>
            <person name="Blin K."/>
            <person name="Weber T."/>
        </authorList>
    </citation>
    <scope>NUCLEOTIDE SEQUENCE</scope>
    <source>
        <strain evidence="2">NBC_00119</strain>
    </source>
</reference>
<organism evidence="2">
    <name type="scientific">Streptomyces sp. NBC_00119</name>
    <dbReference type="NCBI Taxonomy" id="2975659"/>
    <lineage>
        <taxon>Bacteria</taxon>
        <taxon>Bacillati</taxon>
        <taxon>Actinomycetota</taxon>
        <taxon>Actinomycetes</taxon>
        <taxon>Kitasatosporales</taxon>
        <taxon>Streptomycetaceae</taxon>
        <taxon>Streptomyces</taxon>
    </lineage>
</organism>
<dbReference type="SMART" id="SM00960">
    <property type="entry name" value="Robl_LC7"/>
    <property type="match status" value="1"/>
</dbReference>
<dbReference type="InterPro" id="IPR004942">
    <property type="entry name" value="Roadblock/LAMTOR2_dom"/>
</dbReference>
<accession>A0AAU1UKB1</accession>
<dbReference type="Pfam" id="PF03259">
    <property type="entry name" value="Robl_LC7"/>
    <property type="match status" value="1"/>
</dbReference>
<dbReference type="PANTHER" id="PTHR36222">
    <property type="entry name" value="SERINE PROTEASE INHIBITOR RV3364C"/>
    <property type="match status" value="1"/>
</dbReference>
<evidence type="ECO:0000313" key="2">
    <source>
        <dbReference type="EMBL" id="WTS17676.1"/>
    </source>
</evidence>
<dbReference type="AlphaFoldDB" id="A0AAU1UKB1"/>
<name>A0AAU1UKB1_9ACTN</name>
<gene>
    <name evidence="2" type="ORF">OHU69_45620</name>
</gene>
<dbReference type="EMBL" id="CP108195">
    <property type="protein sequence ID" value="WTS17676.1"/>
    <property type="molecule type" value="Genomic_DNA"/>
</dbReference>
<dbReference type="SUPFAM" id="SSF103196">
    <property type="entry name" value="Roadblock/LC7 domain"/>
    <property type="match status" value="1"/>
</dbReference>
<sequence length="157" mass="16257">MTPTFTVTNLGDNPDDHGTGGAGGIDWLLDDLVDRVAEVRYVVMLSTDGLCVGASRGLGRDESERFAAISSGFHSLAKGAGRHFDAGGVVQTMVELHGGFLFVVAAGDGSCIAVFTDGHADIGLVAYEMALLVERVREHLAVPVRTDGAPTPDGGTS</sequence>
<feature type="domain" description="Roadblock/LAMTOR2" evidence="1">
    <location>
        <begin position="26"/>
        <end position="116"/>
    </location>
</feature>
<dbReference type="Gene3D" id="3.30.450.30">
    <property type="entry name" value="Dynein light chain 2a, cytoplasmic"/>
    <property type="match status" value="1"/>
</dbReference>